<dbReference type="AlphaFoldDB" id="A0A8T1WY44"/>
<reference evidence="2" key="1">
    <citation type="submission" date="2021-02" db="EMBL/GenBank/DDBJ databases">
        <authorList>
            <person name="Palmer J.M."/>
        </authorList>
    </citation>
    <scope>NUCLEOTIDE SEQUENCE</scope>
    <source>
        <strain evidence="2">SCRP23</strain>
    </source>
</reference>
<feature type="region of interest" description="Disordered" evidence="1">
    <location>
        <begin position="1"/>
        <end position="161"/>
    </location>
</feature>
<comment type="caution">
    <text evidence="2">The sequence shown here is derived from an EMBL/GenBank/DDBJ whole genome shotgun (WGS) entry which is preliminary data.</text>
</comment>
<accession>A0A8T1WY44</accession>
<protein>
    <submittedName>
        <fullName evidence="2">Dipeptidylpeptidase</fullName>
    </submittedName>
</protein>
<proteinExistence type="predicted"/>
<feature type="compositionally biased region" description="Basic and acidic residues" evidence="1">
    <location>
        <begin position="1"/>
        <end position="11"/>
    </location>
</feature>
<feature type="compositionally biased region" description="Basic residues" evidence="1">
    <location>
        <begin position="55"/>
        <end position="71"/>
    </location>
</feature>
<dbReference type="OrthoDB" id="129506at2759"/>
<keyword evidence="3" id="KW-1185">Reference proteome</keyword>
<evidence type="ECO:0000256" key="1">
    <source>
        <dbReference type="SAM" id="MobiDB-lite"/>
    </source>
</evidence>
<feature type="compositionally biased region" description="Basic and acidic residues" evidence="1">
    <location>
        <begin position="83"/>
        <end position="96"/>
    </location>
</feature>
<dbReference type="Proteomes" id="UP000693981">
    <property type="component" value="Unassembled WGS sequence"/>
</dbReference>
<sequence length="366" mass="41025">MLFRSNAEDSKSQPSATPESDKRSEDIPPCEVDSTQPESANPPPPIAPVTSKFSALKRKLFPSQNRRHPRRVPPLVSPINAPEEIKTTKGDTDPEHQANNSGSIESRRSNRIPEQCPESSTSEEDTPENDPIAVNDEDDDRALSNINWKPGGGRALIDDDDDRDLESAVEALDFESSIAEMTIEEMNKAIDDLRVWKEAHELKTQQALRELEEESILANGSAQVNNAEVECEDSLETQIELKFQQQQRDREAQTRELRLEAETYQQECSLHRTPLDESDAARVAQALQVQDNEDSGDAQLSRLRDELFQLDVKQRQESLLQELQGAESELDLSFVDVQAFTGELDAILAQFDDGERSEANSLTSMQ</sequence>
<organism evidence="2 3">
    <name type="scientific">Phytophthora boehmeriae</name>
    <dbReference type="NCBI Taxonomy" id="109152"/>
    <lineage>
        <taxon>Eukaryota</taxon>
        <taxon>Sar</taxon>
        <taxon>Stramenopiles</taxon>
        <taxon>Oomycota</taxon>
        <taxon>Peronosporomycetes</taxon>
        <taxon>Peronosporales</taxon>
        <taxon>Peronosporaceae</taxon>
        <taxon>Phytophthora</taxon>
    </lineage>
</organism>
<evidence type="ECO:0000313" key="3">
    <source>
        <dbReference type="Proteomes" id="UP000693981"/>
    </source>
</evidence>
<evidence type="ECO:0000313" key="2">
    <source>
        <dbReference type="EMBL" id="KAG7397158.1"/>
    </source>
</evidence>
<dbReference type="EMBL" id="JAGDFL010000124">
    <property type="protein sequence ID" value="KAG7397158.1"/>
    <property type="molecule type" value="Genomic_DNA"/>
</dbReference>
<gene>
    <name evidence="2" type="primary">DPP8_1</name>
    <name evidence="2" type="ORF">PHYBOEH_001207</name>
</gene>
<name>A0A8T1WY44_9STRA</name>